<dbReference type="PANTHER" id="PTHR43350">
    <property type="entry name" value="NAD-DEPENDENT ALCOHOL DEHYDROGENASE"/>
    <property type="match status" value="1"/>
</dbReference>
<feature type="domain" description="Alcohol dehydrogenase-like C-terminal" evidence="6">
    <location>
        <begin position="182"/>
        <end position="302"/>
    </location>
</feature>
<evidence type="ECO:0000256" key="5">
    <source>
        <dbReference type="ARBA" id="ARBA00023002"/>
    </source>
</evidence>
<protein>
    <submittedName>
        <fullName evidence="8">Sorbitol dehydrogenase</fullName>
    </submittedName>
</protein>
<dbReference type="Gene3D" id="3.40.50.720">
    <property type="entry name" value="NAD(P)-binding Rossmann-like Domain"/>
    <property type="match status" value="2"/>
</dbReference>
<keyword evidence="5" id="KW-0560">Oxidoreductase</keyword>
<feature type="domain" description="Gfo/Idh/MocA-like oxidoreductase N-terminal" evidence="7">
    <location>
        <begin position="399"/>
        <end position="517"/>
    </location>
</feature>
<organism evidence="8 9">
    <name type="scientific">candidate division TA06 bacterium 34_109</name>
    <dbReference type="NCBI Taxonomy" id="1635277"/>
    <lineage>
        <taxon>Bacteria</taxon>
        <taxon>Bacteria division TA06</taxon>
    </lineage>
</organism>
<dbReference type="EMBL" id="LGGX01000005">
    <property type="protein sequence ID" value="KUK87344.1"/>
    <property type="molecule type" value="Genomic_DNA"/>
</dbReference>
<dbReference type="Pfam" id="PF00107">
    <property type="entry name" value="ADH_zinc_N"/>
    <property type="match status" value="1"/>
</dbReference>
<dbReference type="Gene3D" id="3.90.180.10">
    <property type="entry name" value="Medium-chain alcohol dehydrogenases, catalytic domain"/>
    <property type="match status" value="1"/>
</dbReference>
<dbReference type="InterPro" id="IPR011032">
    <property type="entry name" value="GroES-like_sf"/>
</dbReference>
<dbReference type="GO" id="GO:0000166">
    <property type="term" value="F:nucleotide binding"/>
    <property type="evidence" value="ECO:0007669"/>
    <property type="project" value="InterPro"/>
</dbReference>
<dbReference type="Gene3D" id="3.30.360.10">
    <property type="entry name" value="Dihydrodipicolinate Reductase, domain 2"/>
    <property type="match status" value="1"/>
</dbReference>
<accession>A0A101I2T6</accession>
<dbReference type="InterPro" id="IPR036291">
    <property type="entry name" value="NAD(P)-bd_dom_sf"/>
</dbReference>
<evidence type="ECO:0000259" key="7">
    <source>
        <dbReference type="Pfam" id="PF01408"/>
    </source>
</evidence>
<dbReference type="Pfam" id="PF01408">
    <property type="entry name" value="GFO_IDH_MocA"/>
    <property type="match status" value="1"/>
</dbReference>
<dbReference type="CDD" id="cd08255">
    <property type="entry name" value="2-desacetyl-2-hydroxyethyl_bacteriochlorophyllide_like"/>
    <property type="match status" value="1"/>
</dbReference>
<comment type="cofactor">
    <cofactor evidence="1">
        <name>Zn(2+)</name>
        <dbReference type="ChEBI" id="CHEBI:29105"/>
    </cofactor>
</comment>
<evidence type="ECO:0000256" key="2">
    <source>
        <dbReference type="ARBA" id="ARBA00008072"/>
    </source>
</evidence>
<dbReference type="InterPro" id="IPR000683">
    <property type="entry name" value="Gfo/Idh/MocA-like_OxRdtase_N"/>
</dbReference>
<sequence length="717" mass="81344">MLQISQNLKNGKIEIVDVPIPSCKKNGVIVKTIFSCVSMGTESMKVRTGKMNIIEKAKEKPEQVKQVLDTIKQLGIISTYRKVMNKLDSLSPLGYSLSGIVVETGSNVNTLKIGDKVACGGGNYATHSEFNYIPENLCVKLKNSINMKYASMATIGAIAIQGLRQANLQFGETIGIVGMGLIGQLMLQISKASGFKVLAIDIDPERVELSLKHGASSGAIFGKDNLKEISLDMTEGFGLDAVFLASSTKSNAPVEIIPEIIRDRGRIVDIGITNLDIPWQPYYDKELNISMSRSYGPGRYDPLYEEHSIDYPISYVRFTEQRNMRTFIDLVESERMDLDYIISKEIDFSESDKFYNNLYVEKNKYLSVVFRYKENKNIDLKSERTIINDKKIELKKIVVGCIGAGNFAKTMLFPELKKVKDVTFYSLSTSTGISAKDSMKKFNFTKITTDPEELLKDKNINLLMVLTRHSTHSKYVIEGLKRDLFVYTEKPLCIDEDQLKEIDDVYKKSKGDIFVGYNRRFSPYIIKMKNFFEKMEQPKHIYYRVNAGYLEKTNWYNDFEEGNRFIGEGGHFVDTCLFLINKKPIALYASFIGLGRTDEKNKDNISLTIDFEDGSVANILYYTFGDKSLPKEYVEISSGMQTAVLENFKRLTFYRNGSAKKINILSSGKGHKEEMFHLSDILLGKRKNPFDFEYLKTVSLITFKAIESANKGVRFEI</sequence>
<dbReference type="SUPFAM" id="SSF55347">
    <property type="entry name" value="Glyceraldehyde-3-phosphate dehydrogenase-like, C-terminal domain"/>
    <property type="match status" value="1"/>
</dbReference>
<evidence type="ECO:0000256" key="4">
    <source>
        <dbReference type="ARBA" id="ARBA00022833"/>
    </source>
</evidence>
<name>A0A101I2T6_UNCT6</name>
<evidence type="ECO:0000313" key="8">
    <source>
        <dbReference type="EMBL" id="KUK87344.1"/>
    </source>
</evidence>
<dbReference type="PANTHER" id="PTHR43350:SF19">
    <property type="entry name" value="D-GULOSIDE 3-DEHYDROGENASE"/>
    <property type="match status" value="1"/>
</dbReference>
<dbReference type="GO" id="GO:0046872">
    <property type="term" value="F:metal ion binding"/>
    <property type="evidence" value="ECO:0007669"/>
    <property type="project" value="UniProtKB-KW"/>
</dbReference>
<dbReference type="Proteomes" id="UP000053467">
    <property type="component" value="Unassembled WGS sequence"/>
</dbReference>
<evidence type="ECO:0000256" key="1">
    <source>
        <dbReference type="ARBA" id="ARBA00001947"/>
    </source>
</evidence>
<comment type="similarity">
    <text evidence="2">Belongs to the zinc-containing alcohol dehydrogenase family.</text>
</comment>
<proteinExistence type="inferred from homology"/>
<keyword evidence="4" id="KW-0862">Zinc</keyword>
<evidence type="ECO:0000256" key="3">
    <source>
        <dbReference type="ARBA" id="ARBA00022723"/>
    </source>
</evidence>
<keyword evidence="3" id="KW-0479">Metal-binding</keyword>
<reference evidence="9" key="1">
    <citation type="journal article" date="2015" name="MBio">
        <title>Genome-Resolved Metagenomic Analysis Reveals Roles for Candidate Phyla and Other Microbial Community Members in Biogeochemical Transformations in Oil Reservoirs.</title>
        <authorList>
            <person name="Hu P."/>
            <person name="Tom L."/>
            <person name="Singh A."/>
            <person name="Thomas B.C."/>
            <person name="Baker B.J."/>
            <person name="Piceno Y.M."/>
            <person name="Andersen G.L."/>
            <person name="Banfield J.F."/>
        </authorList>
    </citation>
    <scope>NUCLEOTIDE SEQUENCE [LARGE SCALE GENOMIC DNA]</scope>
</reference>
<dbReference type="SUPFAM" id="SSF50129">
    <property type="entry name" value="GroES-like"/>
    <property type="match status" value="1"/>
</dbReference>
<comment type="caution">
    <text evidence="8">The sequence shown here is derived from an EMBL/GenBank/DDBJ whole genome shotgun (WGS) entry which is preliminary data.</text>
</comment>
<dbReference type="GO" id="GO:0016491">
    <property type="term" value="F:oxidoreductase activity"/>
    <property type="evidence" value="ECO:0007669"/>
    <property type="project" value="UniProtKB-KW"/>
</dbReference>
<dbReference type="AlphaFoldDB" id="A0A101I2T6"/>
<evidence type="ECO:0000259" key="6">
    <source>
        <dbReference type="Pfam" id="PF00107"/>
    </source>
</evidence>
<dbReference type="SUPFAM" id="SSF51735">
    <property type="entry name" value="NAD(P)-binding Rossmann-fold domains"/>
    <property type="match status" value="2"/>
</dbReference>
<dbReference type="InterPro" id="IPR013149">
    <property type="entry name" value="ADH-like_C"/>
</dbReference>
<evidence type="ECO:0000313" key="9">
    <source>
        <dbReference type="Proteomes" id="UP000053467"/>
    </source>
</evidence>
<gene>
    <name evidence="8" type="ORF">XE03_0742</name>
</gene>